<keyword evidence="1" id="KW-1133">Transmembrane helix</keyword>
<dbReference type="RefSeq" id="XP_004339711.1">
    <property type="nucleotide sequence ID" value="XM_004339663.1"/>
</dbReference>
<evidence type="ECO:0000313" key="2">
    <source>
        <dbReference type="EMBL" id="ELR17698.1"/>
    </source>
</evidence>
<reference evidence="2 3" key="1">
    <citation type="journal article" date="2013" name="Genome Biol.">
        <title>Genome of Acanthamoeba castellanii highlights extensive lateral gene transfer and early evolution of tyrosine kinase signaling.</title>
        <authorList>
            <person name="Clarke M."/>
            <person name="Lohan A.J."/>
            <person name="Liu B."/>
            <person name="Lagkouvardos I."/>
            <person name="Roy S."/>
            <person name="Zafar N."/>
            <person name="Bertelli C."/>
            <person name="Schilde C."/>
            <person name="Kianianmomeni A."/>
            <person name="Burglin T.R."/>
            <person name="Frech C."/>
            <person name="Turcotte B."/>
            <person name="Kopec K.O."/>
            <person name="Synnott J.M."/>
            <person name="Choo C."/>
            <person name="Paponov I."/>
            <person name="Finkler A."/>
            <person name="Soon Heng Tan C."/>
            <person name="Hutchins A.P."/>
            <person name="Weinmeier T."/>
            <person name="Rattei T."/>
            <person name="Chu J.S."/>
            <person name="Gimenez G."/>
            <person name="Irimia M."/>
            <person name="Rigden D.J."/>
            <person name="Fitzpatrick D.A."/>
            <person name="Lorenzo-Morales J."/>
            <person name="Bateman A."/>
            <person name="Chiu C.H."/>
            <person name="Tang P."/>
            <person name="Hegemann P."/>
            <person name="Fromm H."/>
            <person name="Raoult D."/>
            <person name="Greub G."/>
            <person name="Miranda-Saavedra D."/>
            <person name="Chen N."/>
            <person name="Nash P."/>
            <person name="Ginger M.L."/>
            <person name="Horn M."/>
            <person name="Schaap P."/>
            <person name="Caler L."/>
            <person name="Loftus B."/>
        </authorList>
    </citation>
    <scope>NUCLEOTIDE SEQUENCE [LARGE SCALE GENOMIC DNA]</scope>
    <source>
        <strain evidence="2 3">Neff</strain>
    </source>
</reference>
<accession>L8GYT7</accession>
<sequence length="319" mass="34573">MNLRSSSLSFFNAGKVKSSSFGPLIMLAVVVLVLGLGTGRATAEGEEIIAATFADSSCTEPKLMARPQSLRGGDCVFSRPYNFYYTISNPSGNIALFRYVCEKGCAVETCKFQASAPFGTCARVNITLPANNTNATTPTSTSRFDAFTGDSAAAEGIHSNGTITVFASAWRVEQNQTLAFRVYNDHTCSSMRPYGQYHVDSALCTYSKLINSSFMTSYLDGRDSTEDLRVAYRVNCNQDCSDCAIYNRTAIGACIPIDNAYVRVMLGATPEQGFPTWELVVIIVCAVGGGVAIALIGLTTTFLVCRHLKRRRTVYRAIN</sequence>
<dbReference type="GeneID" id="14917780"/>
<keyword evidence="3" id="KW-1185">Reference proteome</keyword>
<gene>
    <name evidence="2" type="ORF">ACA1_064850</name>
</gene>
<evidence type="ECO:0000256" key="1">
    <source>
        <dbReference type="SAM" id="Phobius"/>
    </source>
</evidence>
<dbReference type="Proteomes" id="UP000011083">
    <property type="component" value="Unassembled WGS sequence"/>
</dbReference>
<evidence type="ECO:0000313" key="3">
    <source>
        <dbReference type="Proteomes" id="UP000011083"/>
    </source>
</evidence>
<dbReference type="VEuPathDB" id="AmoebaDB:ACA1_064850"/>
<dbReference type="KEGG" id="acan:ACA1_064850"/>
<keyword evidence="1" id="KW-0472">Membrane</keyword>
<proteinExistence type="predicted"/>
<protein>
    <submittedName>
        <fullName evidence="2">Uncharacterized protein</fullName>
    </submittedName>
</protein>
<dbReference type="AlphaFoldDB" id="L8GYT7"/>
<keyword evidence="1" id="KW-0812">Transmembrane</keyword>
<feature type="transmembrane region" description="Helical" evidence="1">
    <location>
        <begin position="279"/>
        <end position="305"/>
    </location>
</feature>
<organism evidence="2 3">
    <name type="scientific">Acanthamoeba castellanii (strain ATCC 30010 / Neff)</name>
    <dbReference type="NCBI Taxonomy" id="1257118"/>
    <lineage>
        <taxon>Eukaryota</taxon>
        <taxon>Amoebozoa</taxon>
        <taxon>Discosea</taxon>
        <taxon>Longamoebia</taxon>
        <taxon>Centramoebida</taxon>
        <taxon>Acanthamoebidae</taxon>
        <taxon>Acanthamoeba</taxon>
    </lineage>
</organism>
<name>L8GYT7_ACACF</name>
<dbReference type="EMBL" id="KB007974">
    <property type="protein sequence ID" value="ELR17698.1"/>
    <property type="molecule type" value="Genomic_DNA"/>
</dbReference>